<protein>
    <submittedName>
        <fullName evidence="1">15257_t:CDS:1</fullName>
    </submittedName>
</protein>
<comment type="caution">
    <text evidence="1">The sequence shown here is derived from an EMBL/GenBank/DDBJ whole genome shotgun (WGS) entry which is preliminary data.</text>
</comment>
<reference evidence="1 2" key="1">
    <citation type="submission" date="2021-06" db="EMBL/GenBank/DDBJ databases">
        <authorList>
            <person name="Kallberg Y."/>
            <person name="Tangrot J."/>
            <person name="Rosling A."/>
        </authorList>
    </citation>
    <scope>NUCLEOTIDE SEQUENCE [LARGE SCALE GENOMIC DNA]</scope>
    <source>
        <strain evidence="1 2">120-4 pot B 10/14</strain>
    </source>
</reference>
<feature type="non-terminal residue" evidence="1">
    <location>
        <position position="1"/>
    </location>
</feature>
<dbReference type="EMBL" id="CAJVQB010167389">
    <property type="protein sequence ID" value="CAG8857115.1"/>
    <property type="molecule type" value="Genomic_DNA"/>
</dbReference>
<proteinExistence type="predicted"/>
<gene>
    <name evidence="1" type="ORF">GMARGA_LOCUS45936</name>
</gene>
<sequence length="49" mass="5437">NSELVRDLLDPIKLSQSENNHSKGICGTARYSSSSLCKLRVEGLLKTFK</sequence>
<organism evidence="1 2">
    <name type="scientific">Gigaspora margarita</name>
    <dbReference type="NCBI Taxonomy" id="4874"/>
    <lineage>
        <taxon>Eukaryota</taxon>
        <taxon>Fungi</taxon>
        <taxon>Fungi incertae sedis</taxon>
        <taxon>Mucoromycota</taxon>
        <taxon>Glomeromycotina</taxon>
        <taxon>Glomeromycetes</taxon>
        <taxon>Diversisporales</taxon>
        <taxon>Gigasporaceae</taxon>
        <taxon>Gigaspora</taxon>
    </lineage>
</organism>
<evidence type="ECO:0000313" key="2">
    <source>
        <dbReference type="Proteomes" id="UP000789901"/>
    </source>
</evidence>
<dbReference type="Proteomes" id="UP000789901">
    <property type="component" value="Unassembled WGS sequence"/>
</dbReference>
<evidence type="ECO:0000313" key="1">
    <source>
        <dbReference type="EMBL" id="CAG8857115.1"/>
    </source>
</evidence>
<accession>A0ABN7XRN6</accession>
<name>A0ABN7XRN6_GIGMA</name>
<feature type="non-terminal residue" evidence="1">
    <location>
        <position position="49"/>
    </location>
</feature>
<keyword evidence="2" id="KW-1185">Reference proteome</keyword>